<evidence type="ECO:0000313" key="8">
    <source>
        <dbReference type="Proteomes" id="UP000654345"/>
    </source>
</evidence>
<protein>
    <submittedName>
        <fullName evidence="7">Amino acid transporter</fullName>
    </submittedName>
</protein>
<evidence type="ECO:0000256" key="5">
    <source>
        <dbReference type="ARBA" id="ARBA00023136"/>
    </source>
</evidence>
<comment type="subcellular location">
    <subcellularLocation>
        <location evidence="1">Cell membrane</location>
        <topology evidence="1">Multi-pass membrane protein</topology>
    </subcellularLocation>
</comment>
<evidence type="ECO:0000313" key="7">
    <source>
        <dbReference type="EMBL" id="GHO58011.1"/>
    </source>
</evidence>
<dbReference type="PANTHER" id="PTHR30086">
    <property type="entry name" value="ARGININE EXPORTER PROTEIN ARGO"/>
    <property type="match status" value="1"/>
</dbReference>
<evidence type="ECO:0000256" key="3">
    <source>
        <dbReference type="ARBA" id="ARBA00022692"/>
    </source>
</evidence>
<dbReference type="PANTHER" id="PTHR30086:SF20">
    <property type="entry name" value="ARGININE EXPORTER PROTEIN ARGO-RELATED"/>
    <property type="match status" value="1"/>
</dbReference>
<evidence type="ECO:0000256" key="6">
    <source>
        <dbReference type="SAM" id="Phobius"/>
    </source>
</evidence>
<feature type="transmembrane region" description="Helical" evidence="6">
    <location>
        <begin position="182"/>
        <end position="207"/>
    </location>
</feature>
<feature type="transmembrane region" description="Helical" evidence="6">
    <location>
        <begin position="115"/>
        <end position="138"/>
    </location>
</feature>
<comment type="caution">
    <text evidence="7">The sequence shown here is derived from an EMBL/GenBank/DDBJ whole genome shotgun (WGS) entry which is preliminary data.</text>
</comment>
<proteinExistence type="predicted"/>
<dbReference type="InterPro" id="IPR001123">
    <property type="entry name" value="LeuE-type"/>
</dbReference>
<evidence type="ECO:0000256" key="1">
    <source>
        <dbReference type="ARBA" id="ARBA00004651"/>
    </source>
</evidence>
<feature type="transmembrane region" description="Helical" evidence="6">
    <location>
        <begin position="12"/>
        <end position="30"/>
    </location>
</feature>
<keyword evidence="2" id="KW-1003">Cell membrane</keyword>
<keyword evidence="5 6" id="KW-0472">Membrane</keyword>
<organism evidence="7 8">
    <name type="scientific">Ktedonobacter robiniae</name>
    <dbReference type="NCBI Taxonomy" id="2778365"/>
    <lineage>
        <taxon>Bacteria</taxon>
        <taxon>Bacillati</taxon>
        <taxon>Chloroflexota</taxon>
        <taxon>Ktedonobacteria</taxon>
        <taxon>Ktedonobacterales</taxon>
        <taxon>Ktedonobacteraceae</taxon>
        <taxon>Ktedonobacter</taxon>
    </lineage>
</organism>
<feature type="transmembrane region" description="Helical" evidence="6">
    <location>
        <begin position="39"/>
        <end position="61"/>
    </location>
</feature>
<keyword evidence="4 6" id="KW-1133">Transmembrane helix</keyword>
<feature type="transmembrane region" description="Helical" evidence="6">
    <location>
        <begin position="150"/>
        <end position="170"/>
    </location>
</feature>
<dbReference type="Proteomes" id="UP000654345">
    <property type="component" value="Unassembled WGS sequence"/>
</dbReference>
<accession>A0ABQ3UYQ1</accession>
<evidence type="ECO:0000256" key="2">
    <source>
        <dbReference type="ARBA" id="ARBA00022475"/>
    </source>
</evidence>
<name>A0ABQ3UYQ1_9CHLR</name>
<dbReference type="EMBL" id="BNJG01000002">
    <property type="protein sequence ID" value="GHO58011.1"/>
    <property type="molecule type" value="Genomic_DNA"/>
</dbReference>
<sequence length="209" mass="22617">MSQVVLPLLQGFGLGMSLIVAIGAQNAFVLRQGLKKQHVFLVAALCSLCDAVLILLGVGGLGAVINALPVLTLVATWGGALFLLIYGLRSFRAAFQSDKLNTHEVAGEPTRTREIMLAVLAFSLLNPHVYLDTVVLIGSVGAHYPSGMRLLFALGAMLASLTWFFALAYGARWLAPLFRSPLAWRVLDCLIGCIMWFIAASLIWSVLYR</sequence>
<feature type="transmembrane region" description="Helical" evidence="6">
    <location>
        <begin position="67"/>
        <end position="88"/>
    </location>
</feature>
<evidence type="ECO:0000256" key="4">
    <source>
        <dbReference type="ARBA" id="ARBA00022989"/>
    </source>
</evidence>
<keyword evidence="8" id="KW-1185">Reference proteome</keyword>
<dbReference type="RefSeq" id="WP_201374289.1">
    <property type="nucleotide sequence ID" value="NZ_BNJG01000002.1"/>
</dbReference>
<keyword evidence="3 6" id="KW-0812">Transmembrane</keyword>
<gene>
    <name evidence="7" type="ORF">KSB_64860</name>
</gene>
<dbReference type="Pfam" id="PF01810">
    <property type="entry name" value="LysE"/>
    <property type="match status" value="1"/>
</dbReference>
<reference evidence="7 8" key="1">
    <citation type="journal article" date="2021" name="Int. J. Syst. Evol. Microbiol.">
        <title>Reticulibacter mediterranei gen. nov., sp. nov., within the new family Reticulibacteraceae fam. nov., and Ktedonospora formicarum gen. nov., sp. nov., Ktedonobacter robiniae sp. nov., Dictyobacter formicarum sp. nov. and Dictyobacter arantiisoli sp. nov., belonging to the class Ktedonobacteria.</title>
        <authorList>
            <person name="Yabe S."/>
            <person name="Zheng Y."/>
            <person name="Wang C.M."/>
            <person name="Sakai Y."/>
            <person name="Abe K."/>
            <person name="Yokota A."/>
            <person name="Donadio S."/>
            <person name="Cavaletti L."/>
            <person name="Monciardini P."/>
        </authorList>
    </citation>
    <scope>NUCLEOTIDE SEQUENCE [LARGE SCALE GENOMIC DNA]</scope>
    <source>
        <strain evidence="7 8">SOSP1-30</strain>
    </source>
</reference>